<organism evidence="6 7">
    <name type="scientific">Amycolatopsis albispora</name>
    <dbReference type="NCBI Taxonomy" id="1804986"/>
    <lineage>
        <taxon>Bacteria</taxon>
        <taxon>Bacillati</taxon>
        <taxon>Actinomycetota</taxon>
        <taxon>Actinomycetes</taxon>
        <taxon>Pseudonocardiales</taxon>
        <taxon>Pseudonocardiaceae</taxon>
        <taxon>Amycolatopsis</taxon>
    </lineage>
</organism>
<reference evidence="6 7" key="1">
    <citation type="submission" date="2016-04" db="EMBL/GenBank/DDBJ databases">
        <title>Complete genome sequence and analysis of deep-sea sediment isolate, Amycolatopsis sp. WP1.</title>
        <authorList>
            <person name="Wang H."/>
            <person name="Chen S."/>
            <person name="Wu Q."/>
        </authorList>
    </citation>
    <scope>NUCLEOTIDE SEQUENCE [LARGE SCALE GENOMIC DNA]</scope>
    <source>
        <strain evidence="6 7">WP1</strain>
    </source>
</reference>
<dbReference type="PANTHER" id="PTHR43735">
    <property type="entry name" value="APOPTOSIS-INDUCING FACTOR 1"/>
    <property type="match status" value="1"/>
</dbReference>
<evidence type="ECO:0000256" key="1">
    <source>
        <dbReference type="ARBA" id="ARBA00006442"/>
    </source>
</evidence>
<dbReference type="InterPro" id="IPR023753">
    <property type="entry name" value="FAD/NAD-binding_dom"/>
</dbReference>
<dbReference type="AlphaFoldDB" id="A0A344L9D2"/>
<dbReference type="Proteomes" id="UP000250434">
    <property type="component" value="Chromosome"/>
</dbReference>
<dbReference type="KEGG" id="aab:A4R43_20885"/>
<evidence type="ECO:0000256" key="3">
    <source>
        <dbReference type="ARBA" id="ARBA00022827"/>
    </source>
</evidence>
<dbReference type="EMBL" id="CP015163">
    <property type="protein sequence ID" value="AXB44656.1"/>
    <property type="molecule type" value="Genomic_DNA"/>
</dbReference>
<keyword evidence="7" id="KW-1185">Reference proteome</keyword>
<dbReference type="PRINTS" id="PR00368">
    <property type="entry name" value="FADPNR"/>
</dbReference>
<dbReference type="OrthoDB" id="3248171at2"/>
<keyword evidence="2" id="KW-0285">Flavoprotein</keyword>
<dbReference type="InterPro" id="IPR036188">
    <property type="entry name" value="FAD/NAD-bd_sf"/>
</dbReference>
<protein>
    <submittedName>
        <fullName evidence="6">Pyridine nucleotide-disulfide oxidoreductase</fullName>
    </submittedName>
</protein>
<evidence type="ECO:0000313" key="7">
    <source>
        <dbReference type="Proteomes" id="UP000250434"/>
    </source>
</evidence>
<keyword evidence="4" id="KW-0560">Oxidoreductase</keyword>
<dbReference type="GO" id="GO:0005737">
    <property type="term" value="C:cytoplasm"/>
    <property type="evidence" value="ECO:0007669"/>
    <property type="project" value="TreeGrafter"/>
</dbReference>
<gene>
    <name evidence="6" type="ORF">A4R43_20885</name>
</gene>
<keyword evidence="3" id="KW-0274">FAD</keyword>
<accession>A0A344L9D2</accession>
<name>A0A344L9D2_9PSEU</name>
<dbReference type="GO" id="GO:0004174">
    <property type="term" value="F:electron-transferring-flavoprotein dehydrogenase activity"/>
    <property type="evidence" value="ECO:0007669"/>
    <property type="project" value="TreeGrafter"/>
</dbReference>
<feature type="domain" description="FAD/NAD(P)-binding" evidence="5">
    <location>
        <begin position="4"/>
        <end position="278"/>
    </location>
</feature>
<dbReference type="SUPFAM" id="SSF51905">
    <property type="entry name" value="FAD/NAD(P)-binding domain"/>
    <property type="match status" value="1"/>
</dbReference>
<evidence type="ECO:0000256" key="4">
    <source>
        <dbReference type="ARBA" id="ARBA00023002"/>
    </source>
</evidence>
<comment type="similarity">
    <text evidence="1">Belongs to the FAD-dependent oxidoreductase family.</text>
</comment>
<dbReference type="PANTHER" id="PTHR43735:SF3">
    <property type="entry name" value="FERROPTOSIS SUPPRESSOR PROTEIN 1"/>
    <property type="match status" value="1"/>
</dbReference>
<dbReference type="RefSeq" id="WP_113693909.1">
    <property type="nucleotide sequence ID" value="NZ_CP015163.1"/>
</dbReference>
<dbReference type="Pfam" id="PF07992">
    <property type="entry name" value="Pyr_redox_2"/>
    <property type="match status" value="1"/>
</dbReference>
<dbReference type="GO" id="GO:0050660">
    <property type="term" value="F:flavin adenine dinucleotide binding"/>
    <property type="evidence" value="ECO:0007669"/>
    <property type="project" value="TreeGrafter"/>
</dbReference>
<evidence type="ECO:0000313" key="6">
    <source>
        <dbReference type="EMBL" id="AXB44656.1"/>
    </source>
</evidence>
<proteinExistence type="inferred from homology"/>
<dbReference type="Gene3D" id="3.50.50.100">
    <property type="match status" value="1"/>
</dbReference>
<evidence type="ECO:0000259" key="5">
    <source>
        <dbReference type="Pfam" id="PF07992"/>
    </source>
</evidence>
<evidence type="ECO:0000256" key="2">
    <source>
        <dbReference type="ARBA" id="ARBA00022630"/>
    </source>
</evidence>
<sequence length="354" mass="37075">MTATVVVVGGGYGGASAAKALDDVAEVVLVEPKEQFVHHVAALRGLVEPEFAERIFLPYDRLLKRGRVVRDRAVAADAGTVTLASGERIDADYLVLATGADYPFPAKFSDHDTAAAKAKLRAAHDELAGAASVLLLGAGPVGLELAGEIKAKWPDKAVTIVDPAPELLPRFPDEFRAEVRRQLDELGVELLLGTSVETPPATGGFTVETADGTKVTADLWFRCFGIVPATGYLTGELAAARRPDGRVEVTPELRLSGQERVFAIGDITDVPETKMARAAGQHAEVVAANIRVLIGGDGELTKYEAAPPAMALPLGPKGGASYTPETGLLDAATTSEIKGADMMIGNFATLLGLD</sequence>